<evidence type="ECO:0000313" key="2">
    <source>
        <dbReference type="EMBL" id="CAE1318636.1"/>
    </source>
</evidence>
<dbReference type="EMBL" id="CAHIKZ030005063">
    <property type="protein sequence ID" value="CAE1318636.1"/>
    <property type="molecule type" value="Genomic_DNA"/>
</dbReference>
<protein>
    <recommendedName>
        <fullName evidence="1">Death domain-containing protein</fullName>
    </recommendedName>
</protein>
<dbReference type="PROSITE" id="PS50017">
    <property type="entry name" value="DEATH_DOMAIN"/>
    <property type="match status" value="1"/>
</dbReference>
<dbReference type="AlphaFoldDB" id="A0A812EAG4"/>
<sequence length="167" mass="19943">MRKVHCEESTLRGKLTARKFRSEESSPREMFTARKEYHNNDLGYVEPHAYLRRPAHPSAEQMKEILWRLSTKQLKSNEWKKLALYWKFKPEHIQAIEHQYIGPNSYKEHGYRLLIIWLHGIRKDENIMKLLFEALVAIDRRNLAEQIRRKVTLHGQKTCSPMACMIT</sequence>
<evidence type="ECO:0000259" key="1">
    <source>
        <dbReference type="PROSITE" id="PS50017"/>
    </source>
</evidence>
<dbReference type="SUPFAM" id="SSF47986">
    <property type="entry name" value="DEATH domain"/>
    <property type="match status" value="1"/>
</dbReference>
<comment type="caution">
    <text evidence="2">The sequence shown here is derived from an EMBL/GenBank/DDBJ whole genome shotgun (WGS) entry which is preliminary data.</text>
</comment>
<accession>A0A812EAG4</accession>
<dbReference type="Proteomes" id="UP000597762">
    <property type="component" value="Unassembled WGS sequence"/>
</dbReference>
<name>A0A812EAG4_ACAPH</name>
<evidence type="ECO:0000313" key="3">
    <source>
        <dbReference type="Proteomes" id="UP000597762"/>
    </source>
</evidence>
<gene>
    <name evidence="2" type="ORF">SPHA_69086</name>
</gene>
<keyword evidence="3" id="KW-1185">Reference proteome</keyword>
<dbReference type="OrthoDB" id="448455at2759"/>
<dbReference type="Pfam" id="PF00531">
    <property type="entry name" value="Death"/>
    <property type="match status" value="1"/>
</dbReference>
<dbReference type="GO" id="GO:0007165">
    <property type="term" value="P:signal transduction"/>
    <property type="evidence" value="ECO:0007669"/>
    <property type="project" value="InterPro"/>
</dbReference>
<dbReference type="CDD" id="cd01670">
    <property type="entry name" value="Death"/>
    <property type="match status" value="1"/>
</dbReference>
<dbReference type="InterPro" id="IPR000488">
    <property type="entry name" value="Death_dom"/>
</dbReference>
<dbReference type="InterPro" id="IPR011029">
    <property type="entry name" value="DEATH-like_dom_sf"/>
</dbReference>
<organism evidence="2 3">
    <name type="scientific">Acanthosepion pharaonis</name>
    <name type="common">Pharaoh cuttlefish</name>
    <name type="synonym">Sepia pharaonis</name>
    <dbReference type="NCBI Taxonomy" id="158019"/>
    <lineage>
        <taxon>Eukaryota</taxon>
        <taxon>Metazoa</taxon>
        <taxon>Spiralia</taxon>
        <taxon>Lophotrochozoa</taxon>
        <taxon>Mollusca</taxon>
        <taxon>Cephalopoda</taxon>
        <taxon>Coleoidea</taxon>
        <taxon>Decapodiformes</taxon>
        <taxon>Sepiida</taxon>
        <taxon>Sepiina</taxon>
        <taxon>Sepiidae</taxon>
        <taxon>Acanthosepion</taxon>
    </lineage>
</organism>
<reference evidence="2" key="1">
    <citation type="submission" date="2021-01" db="EMBL/GenBank/DDBJ databases">
        <authorList>
            <person name="Li R."/>
            <person name="Bekaert M."/>
        </authorList>
    </citation>
    <scope>NUCLEOTIDE SEQUENCE</scope>
    <source>
        <strain evidence="2">Farmed</strain>
    </source>
</reference>
<proteinExistence type="predicted"/>
<dbReference type="Gene3D" id="1.10.533.10">
    <property type="entry name" value="Death Domain, Fas"/>
    <property type="match status" value="1"/>
</dbReference>
<feature type="domain" description="Death" evidence="1">
    <location>
        <begin position="78"/>
        <end position="151"/>
    </location>
</feature>